<evidence type="ECO:0000256" key="2">
    <source>
        <dbReference type="ARBA" id="ARBA00023445"/>
    </source>
</evidence>
<dbReference type="InterPro" id="IPR036291">
    <property type="entry name" value="NAD(P)-bd_dom_sf"/>
</dbReference>
<dbReference type="GO" id="GO:0016616">
    <property type="term" value="F:oxidoreductase activity, acting on the CH-OH group of donors, NAD or NADP as acceptor"/>
    <property type="evidence" value="ECO:0007669"/>
    <property type="project" value="TreeGrafter"/>
</dbReference>
<name>A0AAE0KH73_9PEZI</name>
<evidence type="ECO:0000313" key="5">
    <source>
        <dbReference type="Proteomes" id="UP001287356"/>
    </source>
</evidence>
<keyword evidence="5" id="KW-1185">Reference proteome</keyword>
<proteinExistence type="inferred from homology"/>
<dbReference type="PANTHER" id="PTHR10366:SF564">
    <property type="entry name" value="STEROL-4-ALPHA-CARBOXYLATE 3-DEHYDROGENASE, DECARBOXYLATING"/>
    <property type="match status" value="1"/>
</dbReference>
<evidence type="ECO:0000256" key="1">
    <source>
        <dbReference type="ARBA" id="ARBA00023002"/>
    </source>
</evidence>
<evidence type="ECO:0000259" key="3">
    <source>
        <dbReference type="Pfam" id="PF01370"/>
    </source>
</evidence>
<organism evidence="4 5">
    <name type="scientific">Lasiosphaeria ovina</name>
    <dbReference type="NCBI Taxonomy" id="92902"/>
    <lineage>
        <taxon>Eukaryota</taxon>
        <taxon>Fungi</taxon>
        <taxon>Dikarya</taxon>
        <taxon>Ascomycota</taxon>
        <taxon>Pezizomycotina</taxon>
        <taxon>Sordariomycetes</taxon>
        <taxon>Sordariomycetidae</taxon>
        <taxon>Sordariales</taxon>
        <taxon>Lasiosphaeriaceae</taxon>
        <taxon>Lasiosphaeria</taxon>
    </lineage>
</organism>
<gene>
    <name evidence="4" type="ORF">B0T24DRAFT_526717</name>
</gene>
<dbReference type="AlphaFoldDB" id="A0AAE0KH73"/>
<comment type="caution">
    <text evidence="4">The sequence shown here is derived from an EMBL/GenBank/DDBJ whole genome shotgun (WGS) entry which is preliminary data.</text>
</comment>
<dbReference type="Proteomes" id="UP001287356">
    <property type="component" value="Unassembled WGS sequence"/>
</dbReference>
<dbReference type="PANTHER" id="PTHR10366">
    <property type="entry name" value="NAD DEPENDENT EPIMERASE/DEHYDRATASE"/>
    <property type="match status" value="1"/>
</dbReference>
<dbReference type="InterPro" id="IPR001509">
    <property type="entry name" value="Epimerase_deHydtase"/>
</dbReference>
<accession>A0AAE0KH73</accession>
<dbReference type="Pfam" id="PF01370">
    <property type="entry name" value="Epimerase"/>
    <property type="match status" value="1"/>
</dbReference>
<dbReference type="InterPro" id="IPR050425">
    <property type="entry name" value="NAD(P)_dehydrat-like"/>
</dbReference>
<feature type="domain" description="NAD-dependent epimerase/dehydratase" evidence="3">
    <location>
        <begin position="10"/>
        <end position="208"/>
    </location>
</feature>
<evidence type="ECO:0000313" key="4">
    <source>
        <dbReference type="EMBL" id="KAK3376150.1"/>
    </source>
</evidence>
<reference evidence="4" key="2">
    <citation type="submission" date="2023-06" db="EMBL/GenBank/DDBJ databases">
        <authorList>
            <consortium name="Lawrence Berkeley National Laboratory"/>
            <person name="Haridas S."/>
            <person name="Hensen N."/>
            <person name="Bonometti L."/>
            <person name="Westerberg I."/>
            <person name="Brannstrom I.O."/>
            <person name="Guillou S."/>
            <person name="Cros-Aarteil S."/>
            <person name="Calhoun S."/>
            <person name="Kuo A."/>
            <person name="Mondo S."/>
            <person name="Pangilinan J."/>
            <person name="Riley R."/>
            <person name="Labutti K."/>
            <person name="Andreopoulos B."/>
            <person name="Lipzen A."/>
            <person name="Chen C."/>
            <person name="Yanf M."/>
            <person name="Daum C."/>
            <person name="Ng V."/>
            <person name="Clum A."/>
            <person name="Steindorff A."/>
            <person name="Ohm R."/>
            <person name="Martin F."/>
            <person name="Silar P."/>
            <person name="Natvig D."/>
            <person name="Lalanne C."/>
            <person name="Gautier V."/>
            <person name="Ament-Velasquez S.L."/>
            <person name="Kruys A."/>
            <person name="Hutchinson M.I."/>
            <person name="Powell A.J."/>
            <person name="Barry K."/>
            <person name="Miller A.N."/>
            <person name="Grigoriev I.V."/>
            <person name="Debuchy R."/>
            <person name="Gladieux P."/>
            <person name="Thoren M.H."/>
            <person name="Johannesson H."/>
        </authorList>
    </citation>
    <scope>NUCLEOTIDE SEQUENCE</scope>
    <source>
        <strain evidence="4">CBS 958.72</strain>
    </source>
</reference>
<reference evidence="4" key="1">
    <citation type="journal article" date="2023" name="Mol. Phylogenet. Evol.">
        <title>Genome-scale phylogeny and comparative genomics of the fungal order Sordariales.</title>
        <authorList>
            <person name="Hensen N."/>
            <person name="Bonometti L."/>
            <person name="Westerberg I."/>
            <person name="Brannstrom I.O."/>
            <person name="Guillou S."/>
            <person name="Cros-Aarteil S."/>
            <person name="Calhoun S."/>
            <person name="Haridas S."/>
            <person name="Kuo A."/>
            <person name="Mondo S."/>
            <person name="Pangilinan J."/>
            <person name="Riley R."/>
            <person name="LaButti K."/>
            <person name="Andreopoulos B."/>
            <person name="Lipzen A."/>
            <person name="Chen C."/>
            <person name="Yan M."/>
            <person name="Daum C."/>
            <person name="Ng V."/>
            <person name="Clum A."/>
            <person name="Steindorff A."/>
            <person name="Ohm R.A."/>
            <person name="Martin F."/>
            <person name="Silar P."/>
            <person name="Natvig D.O."/>
            <person name="Lalanne C."/>
            <person name="Gautier V."/>
            <person name="Ament-Velasquez S.L."/>
            <person name="Kruys A."/>
            <person name="Hutchinson M.I."/>
            <person name="Powell A.J."/>
            <person name="Barry K."/>
            <person name="Miller A.N."/>
            <person name="Grigoriev I.V."/>
            <person name="Debuchy R."/>
            <person name="Gladieux P."/>
            <person name="Hiltunen Thoren M."/>
            <person name="Johannesson H."/>
        </authorList>
    </citation>
    <scope>NUCLEOTIDE SEQUENCE</scope>
    <source>
        <strain evidence="4">CBS 958.72</strain>
    </source>
</reference>
<protein>
    <recommendedName>
        <fullName evidence="3">NAD-dependent epimerase/dehydratase domain-containing protein</fullName>
    </recommendedName>
</protein>
<comment type="similarity">
    <text evidence="2">Belongs to the NAD(P)-dependent epimerase/dehydratase family. Dihydroflavonol-4-reductase subfamily.</text>
</comment>
<dbReference type="SUPFAM" id="SSF51735">
    <property type="entry name" value="NAD(P)-binding Rossmann-fold domains"/>
    <property type="match status" value="1"/>
</dbReference>
<keyword evidence="1" id="KW-0560">Oxidoreductase</keyword>
<sequence length="348" mass="36418">MASPSEQTLLVTGGTSFVAGHIIKQALDKGYHVRTTARSESSLAKVRATFAAHGDKLTTAAVADITKPELYEAAFASPTKPITGVLSVASPFVLQVDDNARDLLQPAIGGGLAVLEATRRFGPAVRRVVETSSFASNLDLAHGARAGYTYTAADWNPMTYEQAVSAPAGAAYCASKALAEKAMWDWVAAEKPSFSLIALNPAWVFGPHVDAAAVADPAKLNTSSATLHALLGAAAVPPFDFGGFVDVRVLAAAQIAAFETDAAAGRRFIVASHFDYQSAVDALRAALPEIRDRVPEGTPGDVPVSYAVDGSEVETFLGVKYIPLGETMRDSFAQFLEAEKHAPVAASA</sequence>
<dbReference type="Gene3D" id="3.40.50.720">
    <property type="entry name" value="NAD(P)-binding Rossmann-like Domain"/>
    <property type="match status" value="1"/>
</dbReference>
<dbReference type="EMBL" id="JAULSN010000003">
    <property type="protein sequence ID" value="KAK3376150.1"/>
    <property type="molecule type" value="Genomic_DNA"/>
</dbReference>